<sequence>MDGGELLKLASAVDITTVPPSRRMTTPPCLDKVEFEVLDEYKAKRAKLVHLNVTQDLLGASNSEAKIREKTNTRKVPHSGIKRMIKGRSTQHSNSDRTGKGIQEVTNLDRKPKARRVDWERLLVYNVSELPVSYIKEAVLKHTSLSEHLVSVKSCRQRDGWH</sequence>
<comment type="caution">
    <text evidence="1">The sequence shown here is derived from an EMBL/GenBank/DDBJ whole genome shotgun (WGS) entry which is preliminary data.</text>
</comment>
<evidence type="ECO:0000313" key="2">
    <source>
        <dbReference type="Proteomes" id="UP000740883"/>
    </source>
</evidence>
<protein>
    <submittedName>
        <fullName evidence="1">Uncharacterized protein</fullName>
    </submittedName>
</protein>
<dbReference type="EMBL" id="SBJO01000134">
    <property type="protein sequence ID" value="KAF9762776.1"/>
    <property type="molecule type" value="Genomic_DNA"/>
</dbReference>
<organism evidence="1 2">
    <name type="scientific">Nosema granulosis</name>
    <dbReference type="NCBI Taxonomy" id="83296"/>
    <lineage>
        <taxon>Eukaryota</taxon>
        <taxon>Fungi</taxon>
        <taxon>Fungi incertae sedis</taxon>
        <taxon>Microsporidia</taxon>
        <taxon>Nosematidae</taxon>
        <taxon>Nosema</taxon>
    </lineage>
</organism>
<proteinExistence type="predicted"/>
<name>A0A9P6GXX5_9MICR</name>
<gene>
    <name evidence="1" type="ORF">NGRA_1758</name>
</gene>
<reference evidence="1 2" key="1">
    <citation type="journal article" date="2020" name="Genome Biol. Evol.">
        <title>Comparative genomics of strictly vertically transmitted, feminizing microsporidia endosymbionts of amphipod crustaceans.</title>
        <authorList>
            <person name="Cormier A."/>
            <person name="Chebbi M.A."/>
            <person name="Giraud I."/>
            <person name="Wattier R."/>
            <person name="Teixeira M."/>
            <person name="Gilbert C."/>
            <person name="Rigaud T."/>
            <person name="Cordaux R."/>
        </authorList>
    </citation>
    <scope>NUCLEOTIDE SEQUENCE [LARGE SCALE GENOMIC DNA]</scope>
    <source>
        <strain evidence="1 2">Ou3-Ou53</strain>
    </source>
</reference>
<keyword evidence="2" id="KW-1185">Reference proteome</keyword>
<dbReference type="Proteomes" id="UP000740883">
    <property type="component" value="Unassembled WGS sequence"/>
</dbReference>
<evidence type="ECO:0000313" key="1">
    <source>
        <dbReference type="EMBL" id="KAF9762776.1"/>
    </source>
</evidence>
<dbReference type="AlphaFoldDB" id="A0A9P6GXX5"/>
<accession>A0A9P6GXX5</accession>